<dbReference type="GO" id="GO:1901135">
    <property type="term" value="P:carbohydrate derivative metabolic process"/>
    <property type="evidence" value="ECO:0007669"/>
    <property type="project" value="UniProtKB-ARBA"/>
</dbReference>
<reference evidence="2" key="1">
    <citation type="submission" date="2016-02" db="EMBL/GenBank/DDBJ databases">
        <title>Halorhodospira halochloris DSM-1059 complete genome, version 2.</title>
        <authorList>
            <person name="Tsukatani Y."/>
        </authorList>
    </citation>
    <scope>NUCLEOTIDE SEQUENCE</scope>
    <source>
        <strain evidence="2">DSM 1059</strain>
    </source>
</reference>
<gene>
    <name evidence="2" type="ORF">HH1059_03390</name>
</gene>
<evidence type="ECO:0000313" key="2">
    <source>
        <dbReference type="EMBL" id="BAU57017.2"/>
    </source>
</evidence>
<protein>
    <submittedName>
        <fullName evidence="2">Glycosyl transferase</fullName>
    </submittedName>
</protein>
<dbReference type="Proteomes" id="UP000218890">
    <property type="component" value="Chromosome"/>
</dbReference>
<feature type="domain" description="Glycosyl transferase family 1" evidence="1">
    <location>
        <begin position="134"/>
        <end position="264"/>
    </location>
</feature>
<accession>A0A0X8X8L3</accession>
<keyword evidence="3" id="KW-1185">Reference proteome</keyword>
<dbReference type="GO" id="GO:0016757">
    <property type="term" value="F:glycosyltransferase activity"/>
    <property type="evidence" value="ECO:0007669"/>
    <property type="project" value="InterPro"/>
</dbReference>
<evidence type="ECO:0000259" key="1">
    <source>
        <dbReference type="Pfam" id="PF00534"/>
    </source>
</evidence>
<dbReference type="PANTHER" id="PTHR12526">
    <property type="entry name" value="GLYCOSYLTRANSFERASE"/>
    <property type="match status" value="1"/>
</dbReference>
<sequence>MPRSIEWLATAQSKLGYRVVVVAQGGHATETFEHYRLDRLCGTPLKEAIEASASGQTIIHFHATDPETDRATGEDLDCLGVPFVVTVRGNHRTGALPLANRVYLSANHATRHGHSVFVYNGLPVDEYPLGPGKGGYALFLGKVSRRKKGADLAIRVARRGQPVVLAGGWHLKYPATWLPFVRSLKVAGTVGGERKLHLLQHADALLFPIKWDEPFGLVLIESLAVGTPVVATQRGSVAELVEDGISGIISEPEPEALEQAIHKAQTLDRGACRQRVIDHFRIERVAQDYDELYRHALAGERW</sequence>
<dbReference type="SUPFAM" id="SSF53756">
    <property type="entry name" value="UDP-Glycosyltransferase/glycogen phosphorylase"/>
    <property type="match status" value="1"/>
</dbReference>
<dbReference type="PANTHER" id="PTHR12526:SF595">
    <property type="entry name" value="BLL5217 PROTEIN"/>
    <property type="match status" value="1"/>
</dbReference>
<dbReference type="Pfam" id="PF00534">
    <property type="entry name" value="Glycos_transf_1"/>
    <property type="match status" value="1"/>
</dbReference>
<organism evidence="2 3">
    <name type="scientific">Halorhodospira halochloris</name>
    <name type="common">Ectothiorhodospira halochloris</name>
    <dbReference type="NCBI Taxonomy" id="1052"/>
    <lineage>
        <taxon>Bacteria</taxon>
        <taxon>Pseudomonadati</taxon>
        <taxon>Pseudomonadota</taxon>
        <taxon>Gammaproteobacteria</taxon>
        <taxon>Chromatiales</taxon>
        <taxon>Ectothiorhodospiraceae</taxon>
        <taxon>Halorhodospira</taxon>
    </lineage>
</organism>
<dbReference type="KEGG" id="hhk:HH1059_03390"/>
<evidence type="ECO:0000313" key="3">
    <source>
        <dbReference type="Proteomes" id="UP000218890"/>
    </source>
</evidence>
<keyword evidence="2" id="KW-0808">Transferase</keyword>
<proteinExistence type="predicted"/>
<dbReference type="Gene3D" id="3.40.50.2000">
    <property type="entry name" value="Glycogen Phosphorylase B"/>
    <property type="match status" value="2"/>
</dbReference>
<dbReference type="EMBL" id="AP017372">
    <property type="protein sequence ID" value="BAU57017.2"/>
    <property type="molecule type" value="Genomic_DNA"/>
</dbReference>
<name>A0A0X8X8L3_HALHR</name>
<dbReference type="InterPro" id="IPR001296">
    <property type="entry name" value="Glyco_trans_1"/>
</dbReference>
<dbReference type="AlphaFoldDB" id="A0A0X8X8L3"/>
<dbReference type="OrthoDB" id="6194329at2"/>